<protein>
    <submittedName>
        <fullName evidence="5">Hsp20/alpha crystallin family protein</fullName>
    </submittedName>
</protein>
<dbReference type="InterPro" id="IPR002068">
    <property type="entry name" value="A-crystallin/Hsp20_dom"/>
</dbReference>
<dbReference type="CDD" id="cd06464">
    <property type="entry name" value="ACD_sHsps-like"/>
    <property type="match status" value="1"/>
</dbReference>
<dbReference type="InterPro" id="IPR031107">
    <property type="entry name" value="Small_HSP"/>
</dbReference>
<dbReference type="Gene3D" id="2.60.40.790">
    <property type="match status" value="1"/>
</dbReference>
<dbReference type="EMBL" id="RQHW01000047">
    <property type="protein sequence ID" value="TGN18703.1"/>
    <property type="molecule type" value="Genomic_DNA"/>
</dbReference>
<feature type="domain" description="SHSP" evidence="3">
    <location>
        <begin position="22"/>
        <end position="130"/>
    </location>
</feature>
<dbReference type="Proteomes" id="UP000298058">
    <property type="component" value="Unassembled WGS sequence"/>
</dbReference>
<accession>A0A4R9LWN7</accession>
<feature type="domain" description="CS" evidence="4">
    <location>
        <begin position="26"/>
        <end position="128"/>
    </location>
</feature>
<evidence type="ECO:0000313" key="5">
    <source>
        <dbReference type="EMBL" id="TGN18703.1"/>
    </source>
</evidence>
<dbReference type="PROSITE" id="PS01031">
    <property type="entry name" value="SHSP"/>
    <property type="match status" value="1"/>
</dbReference>
<dbReference type="AlphaFoldDB" id="A0A4R9LWN7"/>
<evidence type="ECO:0000259" key="4">
    <source>
        <dbReference type="PROSITE" id="PS51203"/>
    </source>
</evidence>
<keyword evidence="6" id="KW-1185">Reference proteome</keyword>
<comment type="caution">
    <text evidence="5">The sequence shown here is derived from an EMBL/GenBank/DDBJ whole genome shotgun (WGS) entry which is preliminary data.</text>
</comment>
<dbReference type="Pfam" id="PF00011">
    <property type="entry name" value="HSP20"/>
    <property type="match status" value="1"/>
</dbReference>
<name>A0A4R9LWN7_9LEPT</name>
<dbReference type="OrthoDB" id="1806521at2"/>
<dbReference type="InterPro" id="IPR008978">
    <property type="entry name" value="HSP20-like_chaperone"/>
</dbReference>
<organism evidence="5 6">
    <name type="scientific">Leptospira idonii</name>
    <dbReference type="NCBI Taxonomy" id="1193500"/>
    <lineage>
        <taxon>Bacteria</taxon>
        <taxon>Pseudomonadati</taxon>
        <taxon>Spirochaetota</taxon>
        <taxon>Spirochaetia</taxon>
        <taxon>Leptospirales</taxon>
        <taxon>Leptospiraceae</taxon>
        <taxon>Leptospira</taxon>
    </lineage>
</organism>
<evidence type="ECO:0000313" key="6">
    <source>
        <dbReference type="Proteomes" id="UP000298058"/>
    </source>
</evidence>
<proteinExistence type="inferred from homology"/>
<evidence type="ECO:0000259" key="3">
    <source>
        <dbReference type="PROSITE" id="PS01031"/>
    </source>
</evidence>
<evidence type="ECO:0000256" key="1">
    <source>
        <dbReference type="PROSITE-ProRule" id="PRU00285"/>
    </source>
</evidence>
<sequence length="130" mass="14518">MVAATETKQELSVGVPTSEKKETVKVYSPNVDVHETAESLLFFVEMPGVDPSSVDVTIEKNQLTIEGKFVEGIVETGKPLFQEFKEGNYFRKFTIGKTIDSENVKAVVKNGFLELVIPKLEPKKKKIDIQ</sequence>
<dbReference type="PROSITE" id="PS51203">
    <property type="entry name" value="CS"/>
    <property type="match status" value="1"/>
</dbReference>
<comment type="similarity">
    <text evidence="1 2">Belongs to the small heat shock protein (HSP20) family.</text>
</comment>
<dbReference type="PANTHER" id="PTHR11527">
    <property type="entry name" value="HEAT-SHOCK PROTEIN 20 FAMILY MEMBER"/>
    <property type="match status" value="1"/>
</dbReference>
<dbReference type="InterPro" id="IPR007052">
    <property type="entry name" value="CS_dom"/>
</dbReference>
<reference evidence="5" key="1">
    <citation type="journal article" date="2019" name="PLoS Negl. Trop. Dis.">
        <title>Revisiting the worldwide diversity of Leptospira species in the environment.</title>
        <authorList>
            <person name="Vincent A.T."/>
            <person name="Schiettekatte O."/>
            <person name="Bourhy P."/>
            <person name="Veyrier F.J."/>
            <person name="Picardeau M."/>
        </authorList>
    </citation>
    <scope>NUCLEOTIDE SEQUENCE [LARGE SCALE GENOMIC DNA]</scope>
    <source>
        <strain evidence="5">201300427</strain>
    </source>
</reference>
<dbReference type="SUPFAM" id="SSF49764">
    <property type="entry name" value="HSP20-like chaperones"/>
    <property type="match status" value="1"/>
</dbReference>
<dbReference type="RefSeq" id="WP_135761385.1">
    <property type="nucleotide sequence ID" value="NZ_RQHW01000047.1"/>
</dbReference>
<gene>
    <name evidence="5" type="ORF">EHS15_15135</name>
</gene>
<evidence type="ECO:0000256" key="2">
    <source>
        <dbReference type="RuleBase" id="RU003616"/>
    </source>
</evidence>